<dbReference type="AlphaFoldDB" id="A0A813M5D7"/>
<dbReference type="Pfam" id="PF07679">
    <property type="entry name" value="I-set"/>
    <property type="match status" value="1"/>
</dbReference>
<dbReference type="EMBL" id="CAJNOC010000079">
    <property type="protein sequence ID" value="CAF0712981.1"/>
    <property type="molecule type" value="Genomic_DNA"/>
</dbReference>
<sequence>MLLKILFVLLAVHRCSAEEVSIKNKTELIRIPTPEYYISINNKATLNCSELGENFEVEIPEGLNYTISGGSIEFKNITKEHTRQKYRCYNKEKEIVFDKHPILNLVKTPDFLKRLETTHFEMNIHIGTFFGENANETDYNLNCTFRKALGEQVSSLKEKENIQFITNNVTKTYTLVFRNLKQSDSGRYACTLENEFGSSSSVVDVQVRAITLALWPFLVICAQVIICSIGILIFEKSFKKKQSDQYEIDQQYFIAKSRITTA</sequence>
<organism evidence="4 5">
    <name type="scientific">Brachionus calyciflorus</name>
    <dbReference type="NCBI Taxonomy" id="104777"/>
    <lineage>
        <taxon>Eukaryota</taxon>
        <taxon>Metazoa</taxon>
        <taxon>Spiralia</taxon>
        <taxon>Gnathifera</taxon>
        <taxon>Rotifera</taxon>
        <taxon>Eurotatoria</taxon>
        <taxon>Monogononta</taxon>
        <taxon>Pseudotrocha</taxon>
        <taxon>Ploima</taxon>
        <taxon>Brachionidae</taxon>
        <taxon>Brachionus</taxon>
    </lineage>
</organism>
<feature type="signal peptide" evidence="2">
    <location>
        <begin position="1"/>
        <end position="17"/>
    </location>
</feature>
<protein>
    <recommendedName>
        <fullName evidence="3">Ig-like domain-containing protein</fullName>
    </recommendedName>
</protein>
<dbReference type="InterPro" id="IPR007110">
    <property type="entry name" value="Ig-like_dom"/>
</dbReference>
<evidence type="ECO:0000256" key="1">
    <source>
        <dbReference type="SAM" id="Phobius"/>
    </source>
</evidence>
<gene>
    <name evidence="4" type="ORF">OXX778_LOCUS1288</name>
</gene>
<keyword evidence="1" id="KW-0472">Membrane</keyword>
<dbReference type="Gene3D" id="2.60.40.10">
    <property type="entry name" value="Immunoglobulins"/>
    <property type="match status" value="1"/>
</dbReference>
<keyword evidence="2" id="KW-0732">Signal</keyword>
<dbReference type="InterPro" id="IPR036179">
    <property type="entry name" value="Ig-like_dom_sf"/>
</dbReference>
<reference evidence="4" key="1">
    <citation type="submission" date="2021-02" db="EMBL/GenBank/DDBJ databases">
        <authorList>
            <person name="Nowell W R."/>
        </authorList>
    </citation>
    <scope>NUCLEOTIDE SEQUENCE</scope>
    <source>
        <strain evidence="4">Ploen Becks lab</strain>
    </source>
</reference>
<proteinExistence type="predicted"/>
<feature type="transmembrane region" description="Helical" evidence="1">
    <location>
        <begin position="212"/>
        <end position="234"/>
    </location>
</feature>
<evidence type="ECO:0000313" key="4">
    <source>
        <dbReference type="EMBL" id="CAF0712981.1"/>
    </source>
</evidence>
<comment type="caution">
    <text evidence="4">The sequence shown here is derived from an EMBL/GenBank/DDBJ whole genome shotgun (WGS) entry which is preliminary data.</text>
</comment>
<dbReference type="PROSITE" id="PS50835">
    <property type="entry name" value="IG_LIKE"/>
    <property type="match status" value="1"/>
</dbReference>
<keyword evidence="1" id="KW-0812">Transmembrane</keyword>
<name>A0A813M5D7_9BILA</name>
<dbReference type="SUPFAM" id="SSF48726">
    <property type="entry name" value="Immunoglobulin"/>
    <property type="match status" value="1"/>
</dbReference>
<evidence type="ECO:0000256" key="2">
    <source>
        <dbReference type="SAM" id="SignalP"/>
    </source>
</evidence>
<dbReference type="InterPro" id="IPR013098">
    <property type="entry name" value="Ig_I-set"/>
</dbReference>
<evidence type="ECO:0000259" key="3">
    <source>
        <dbReference type="PROSITE" id="PS50835"/>
    </source>
</evidence>
<accession>A0A813M5D7</accession>
<evidence type="ECO:0000313" key="5">
    <source>
        <dbReference type="Proteomes" id="UP000663879"/>
    </source>
</evidence>
<dbReference type="OrthoDB" id="5970915at2759"/>
<feature type="chain" id="PRO_5032342723" description="Ig-like domain-containing protein" evidence="2">
    <location>
        <begin position="18"/>
        <end position="262"/>
    </location>
</feature>
<dbReference type="InterPro" id="IPR013783">
    <property type="entry name" value="Ig-like_fold"/>
</dbReference>
<keyword evidence="1" id="KW-1133">Transmembrane helix</keyword>
<feature type="domain" description="Ig-like" evidence="3">
    <location>
        <begin position="109"/>
        <end position="208"/>
    </location>
</feature>
<dbReference type="Proteomes" id="UP000663879">
    <property type="component" value="Unassembled WGS sequence"/>
</dbReference>
<keyword evidence="5" id="KW-1185">Reference proteome</keyword>